<dbReference type="InterPro" id="IPR001969">
    <property type="entry name" value="Aspartic_peptidase_AS"/>
</dbReference>
<keyword evidence="7" id="KW-0378">Hydrolase</keyword>
<dbReference type="SMART" id="SM00487">
    <property type="entry name" value="DEXDc"/>
    <property type="match status" value="1"/>
</dbReference>
<gene>
    <name evidence="19" type="ORF">M514_15711</name>
</gene>
<keyword evidence="5" id="KW-0540">Nuclease</keyword>
<dbReference type="InterPro" id="IPR001650">
    <property type="entry name" value="Helicase_C-like"/>
</dbReference>
<evidence type="ECO:0000256" key="3">
    <source>
        <dbReference type="ARBA" id="ARBA00022679"/>
    </source>
</evidence>
<dbReference type="GO" id="GO:0005524">
    <property type="term" value="F:ATP binding"/>
    <property type="evidence" value="ECO:0007669"/>
    <property type="project" value="InterPro"/>
</dbReference>
<dbReference type="InterPro" id="IPR008383">
    <property type="entry name" value="API5"/>
</dbReference>
<proteinExistence type="predicted"/>
<dbReference type="GO" id="GO:0004190">
    <property type="term" value="F:aspartic-type endopeptidase activity"/>
    <property type="evidence" value="ECO:0007669"/>
    <property type="project" value="InterPro"/>
</dbReference>
<dbReference type="PANTHER" id="PTHR37984">
    <property type="entry name" value="PROTEIN CBG26694"/>
    <property type="match status" value="1"/>
</dbReference>
<dbReference type="FunFam" id="3.30.70.270:FF:000026">
    <property type="entry name" value="Transposon Ty3-G Gag-Pol polyprotein"/>
    <property type="match status" value="1"/>
</dbReference>
<dbReference type="InterPro" id="IPR021109">
    <property type="entry name" value="Peptidase_aspartic_dom_sf"/>
</dbReference>
<dbReference type="GO" id="GO:0003964">
    <property type="term" value="F:RNA-directed DNA polymerase activity"/>
    <property type="evidence" value="ECO:0007669"/>
    <property type="project" value="UniProtKB-KW"/>
</dbReference>
<dbReference type="InterPro" id="IPR043502">
    <property type="entry name" value="DNA/RNA_pol_sf"/>
</dbReference>
<dbReference type="InterPro" id="IPR000330">
    <property type="entry name" value="SNF2_N"/>
</dbReference>
<feature type="domain" description="Reverse transcriptase" evidence="15">
    <location>
        <begin position="439"/>
        <end position="617"/>
    </location>
</feature>
<dbReference type="CDD" id="cd09274">
    <property type="entry name" value="RNase_HI_RT_Ty3"/>
    <property type="match status" value="1"/>
</dbReference>
<dbReference type="InterPro" id="IPR027417">
    <property type="entry name" value="P-loop_NTPase"/>
</dbReference>
<feature type="compositionally biased region" description="Polar residues" evidence="13">
    <location>
        <begin position="3586"/>
        <end position="3596"/>
    </location>
</feature>
<dbReference type="SMART" id="SM00490">
    <property type="entry name" value="HELICc"/>
    <property type="match status" value="1"/>
</dbReference>
<dbReference type="Gene3D" id="3.30.70.270">
    <property type="match status" value="4"/>
</dbReference>
<dbReference type="Gene3D" id="2.40.70.10">
    <property type="entry name" value="Acid Proteases"/>
    <property type="match status" value="2"/>
</dbReference>
<evidence type="ECO:0000256" key="9">
    <source>
        <dbReference type="ARBA" id="ARBA00022884"/>
    </source>
</evidence>
<dbReference type="FunFam" id="3.10.20.370:FF:000001">
    <property type="entry name" value="Retrovirus-related Pol polyprotein from transposon 17.6-like protein"/>
    <property type="match status" value="1"/>
</dbReference>
<feature type="region of interest" description="Disordered" evidence="13">
    <location>
        <begin position="3019"/>
        <end position="3064"/>
    </location>
</feature>
<accession>A0A085NRB3</accession>
<dbReference type="Pfam" id="PF00271">
    <property type="entry name" value="Helicase_C"/>
    <property type="match status" value="1"/>
</dbReference>
<dbReference type="FunFam" id="3.10.10.10:FF:000007">
    <property type="entry name" value="Retrovirus-related Pol polyprotein from transposon 17.6-like Protein"/>
    <property type="match status" value="1"/>
</dbReference>
<dbReference type="GO" id="GO:0003723">
    <property type="term" value="F:RNA binding"/>
    <property type="evidence" value="ECO:0007669"/>
    <property type="project" value="UniProtKB-KW"/>
</dbReference>
<evidence type="ECO:0000256" key="5">
    <source>
        <dbReference type="ARBA" id="ARBA00022722"/>
    </source>
</evidence>
<keyword evidence="11" id="KW-0695">RNA-directed DNA polymerase</keyword>
<evidence type="ECO:0000256" key="6">
    <source>
        <dbReference type="ARBA" id="ARBA00022759"/>
    </source>
</evidence>
<dbReference type="InterPro" id="IPR038718">
    <property type="entry name" value="SNF2-like_sf"/>
</dbReference>
<dbReference type="SUPFAM" id="SSF53098">
    <property type="entry name" value="Ribonuclease H-like"/>
    <property type="match status" value="2"/>
</dbReference>
<dbReference type="InterPro" id="IPR050951">
    <property type="entry name" value="Retrovirus_Pol_polyprotein"/>
</dbReference>
<dbReference type="Gene3D" id="3.40.50.10810">
    <property type="entry name" value="Tandem AAA-ATPase domain"/>
    <property type="match status" value="1"/>
</dbReference>
<feature type="compositionally biased region" description="Polar residues" evidence="13">
    <location>
        <begin position="3036"/>
        <end position="3050"/>
    </location>
</feature>
<dbReference type="SUPFAM" id="SSF48371">
    <property type="entry name" value="ARM repeat"/>
    <property type="match status" value="1"/>
</dbReference>
<dbReference type="InterPro" id="IPR012337">
    <property type="entry name" value="RNaseH-like_sf"/>
</dbReference>
<dbReference type="InterPro" id="IPR016024">
    <property type="entry name" value="ARM-type_fold"/>
</dbReference>
<feature type="domain" description="Integrase catalytic" evidence="16">
    <location>
        <begin position="2787"/>
        <end position="2939"/>
    </location>
</feature>
<feature type="domain" description="Helicase C-terminal" evidence="18">
    <location>
        <begin position="1770"/>
        <end position="1943"/>
    </location>
</feature>
<dbReference type="Pfam" id="PF00665">
    <property type="entry name" value="rve"/>
    <property type="match status" value="2"/>
</dbReference>
<dbReference type="Gene3D" id="3.10.10.10">
    <property type="entry name" value="HIV Type 1 Reverse Transcriptase, subunit A, domain 1"/>
    <property type="match status" value="2"/>
</dbReference>
<keyword evidence="9" id="KW-0694">RNA-binding</keyword>
<dbReference type="InterPro" id="IPR043128">
    <property type="entry name" value="Rev_trsase/Diguanyl_cyclase"/>
</dbReference>
<dbReference type="Pfam" id="PF00078">
    <property type="entry name" value="RVT_1"/>
    <property type="match status" value="2"/>
</dbReference>
<evidence type="ECO:0000259" key="14">
    <source>
        <dbReference type="PROSITE" id="PS50175"/>
    </source>
</evidence>
<dbReference type="InterPro" id="IPR000477">
    <property type="entry name" value="RT_dom"/>
</dbReference>
<evidence type="ECO:0000313" key="19">
    <source>
        <dbReference type="EMBL" id="KFD72009.1"/>
    </source>
</evidence>
<dbReference type="InterPro" id="IPR001584">
    <property type="entry name" value="Integrase_cat-core"/>
</dbReference>
<dbReference type="Gene3D" id="1.10.340.70">
    <property type="match status" value="1"/>
</dbReference>
<dbReference type="Pfam" id="PF00176">
    <property type="entry name" value="SNF2-rel_dom"/>
    <property type="match status" value="1"/>
</dbReference>
<reference evidence="19" key="1">
    <citation type="journal article" date="2014" name="Nat. Genet.">
        <title>Genome and transcriptome of the porcine whipworm Trichuris suis.</title>
        <authorList>
            <person name="Jex A.R."/>
            <person name="Nejsum P."/>
            <person name="Schwarz E.M."/>
            <person name="Hu L."/>
            <person name="Young N.D."/>
            <person name="Hall R.S."/>
            <person name="Korhonen P.K."/>
            <person name="Liao S."/>
            <person name="Thamsborg S."/>
            <person name="Xia J."/>
            <person name="Xu P."/>
            <person name="Wang S."/>
            <person name="Scheerlinck J.P."/>
            <person name="Hofmann A."/>
            <person name="Sternberg P.W."/>
            <person name="Wang J."/>
            <person name="Gasser R.B."/>
        </authorList>
    </citation>
    <scope>NUCLEOTIDE SEQUENCE [LARGE SCALE GENOMIC DNA]</scope>
    <source>
        <strain evidence="19">DCEP-RM93F</strain>
    </source>
</reference>
<evidence type="ECO:0000259" key="17">
    <source>
        <dbReference type="PROSITE" id="PS51192"/>
    </source>
</evidence>
<dbReference type="PROSITE" id="PS51192">
    <property type="entry name" value="HELICASE_ATP_BIND_1"/>
    <property type="match status" value="1"/>
</dbReference>
<organism evidence="19">
    <name type="scientific">Trichuris suis</name>
    <name type="common">pig whipworm</name>
    <dbReference type="NCBI Taxonomy" id="68888"/>
    <lineage>
        <taxon>Eukaryota</taxon>
        <taxon>Metazoa</taxon>
        <taxon>Ecdysozoa</taxon>
        <taxon>Nematoda</taxon>
        <taxon>Enoplea</taxon>
        <taxon>Dorylaimia</taxon>
        <taxon>Trichinellida</taxon>
        <taxon>Trichuridae</taxon>
        <taxon>Trichuris</taxon>
    </lineage>
</organism>
<dbReference type="Gene3D" id="3.30.420.10">
    <property type="entry name" value="Ribonuclease H-like superfamily/Ribonuclease H"/>
    <property type="match status" value="2"/>
</dbReference>
<dbReference type="PANTHER" id="PTHR37984:SF5">
    <property type="entry name" value="PROTEIN NYNRIN-LIKE"/>
    <property type="match status" value="1"/>
</dbReference>
<dbReference type="Pfam" id="PF17921">
    <property type="entry name" value="Integrase_H2C2"/>
    <property type="match status" value="1"/>
</dbReference>
<dbReference type="Pfam" id="PF05918">
    <property type="entry name" value="API5"/>
    <property type="match status" value="1"/>
</dbReference>
<dbReference type="Pfam" id="PF23055">
    <property type="entry name" value="DUF7041"/>
    <property type="match status" value="1"/>
</dbReference>
<dbReference type="SUPFAM" id="SSF56672">
    <property type="entry name" value="DNA/RNA polymerases"/>
    <property type="match status" value="2"/>
</dbReference>
<dbReference type="Gene3D" id="4.10.60.10">
    <property type="entry name" value="Zinc finger, CCHC-type"/>
    <property type="match status" value="1"/>
</dbReference>
<dbReference type="EMBL" id="KL367479">
    <property type="protein sequence ID" value="KFD72009.1"/>
    <property type="molecule type" value="Genomic_DNA"/>
</dbReference>
<dbReference type="PROSITE" id="PS00141">
    <property type="entry name" value="ASP_PROTEASE"/>
    <property type="match status" value="1"/>
</dbReference>
<dbReference type="Proteomes" id="UP000030758">
    <property type="component" value="Unassembled WGS sequence"/>
</dbReference>
<feature type="domain" description="Reverse transcriptase" evidence="15">
    <location>
        <begin position="2432"/>
        <end position="2610"/>
    </location>
</feature>
<evidence type="ECO:0000256" key="7">
    <source>
        <dbReference type="ARBA" id="ARBA00022801"/>
    </source>
</evidence>
<dbReference type="Gene3D" id="3.40.50.300">
    <property type="entry name" value="P-loop containing nucleotide triphosphate hydrolases"/>
    <property type="match status" value="1"/>
</dbReference>
<evidence type="ECO:0000259" key="15">
    <source>
        <dbReference type="PROSITE" id="PS50878"/>
    </source>
</evidence>
<evidence type="ECO:0000259" key="16">
    <source>
        <dbReference type="PROSITE" id="PS50994"/>
    </source>
</evidence>
<feature type="domain" description="Helicase ATP-binding" evidence="17">
    <location>
        <begin position="1361"/>
        <end position="1556"/>
    </location>
</feature>
<dbReference type="InterPro" id="IPR001995">
    <property type="entry name" value="Peptidase_A2_cat"/>
</dbReference>
<dbReference type="InterPro" id="IPR055469">
    <property type="entry name" value="DUF7041"/>
</dbReference>
<evidence type="ECO:0000256" key="2">
    <source>
        <dbReference type="ARBA" id="ARBA00022670"/>
    </source>
</evidence>
<dbReference type="GO" id="GO:0015074">
    <property type="term" value="P:DNA integration"/>
    <property type="evidence" value="ECO:0007669"/>
    <property type="project" value="UniProtKB-KW"/>
</dbReference>
<keyword evidence="10" id="KW-0229">DNA integration</keyword>
<feature type="domain" description="Peptidase A2" evidence="14">
    <location>
        <begin position="271"/>
        <end position="344"/>
    </location>
</feature>
<dbReference type="PROSITE" id="PS50878">
    <property type="entry name" value="RT_POL"/>
    <property type="match status" value="2"/>
</dbReference>
<dbReference type="InterPro" id="IPR014001">
    <property type="entry name" value="Helicase_ATP-bd"/>
</dbReference>
<keyword evidence="8" id="KW-0460">Magnesium</keyword>
<dbReference type="CDD" id="cd01647">
    <property type="entry name" value="RT_LTR"/>
    <property type="match status" value="2"/>
</dbReference>
<dbReference type="PROSITE" id="PS50994">
    <property type="entry name" value="INTEGRASE"/>
    <property type="match status" value="2"/>
</dbReference>
<evidence type="ECO:0000256" key="4">
    <source>
        <dbReference type="ARBA" id="ARBA00022695"/>
    </source>
</evidence>
<dbReference type="PROSITE" id="PS51194">
    <property type="entry name" value="HELICASE_CTER"/>
    <property type="match status" value="1"/>
</dbReference>
<keyword evidence="2" id="KW-0645">Protease</keyword>
<feature type="domain" description="Integrase catalytic" evidence="16">
    <location>
        <begin position="958"/>
        <end position="1119"/>
    </location>
</feature>
<dbReference type="CDD" id="cd18793">
    <property type="entry name" value="SF2_C_SNF"/>
    <property type="match status" value="1"/>
</dbReference>
<dbReference type="FunFam" id="3.30.420.10:FF:000063">
    <property type="entry name" value="Retrovirus-related Pol polyprotein from transposon 297-like Protein"/>
    <property type="match status" value="1"/>
</dbReference>
<evidence type="ECO:0000256" key="10">
    <source>
        <dbReference type="ARBA" id="ARBA00022908"/>
    </source>
</evidence>
<dbReference type="InterPro" id="IPR049730">
    <property type="entry name" value="SNF2/RAD54-like_C"/>
</dbReference>
<feature type="region of interest" description="Disordered" evidence="13">
    <location>
        <begin position="3578"/>
        <end position="3614"/>
    </location>
</feature>
<dbReference type="GO" id="GO:0004519">
    <property type="term" value="F:endonuclease activity"/>
    <property type="evidence" value="ECO:0007669"/>
    <property type="project" value="UniProtKB-KW"/>
</dbReference>
<dbReference type="SUPFAM" id="SSF50630">
    <property type="entry name" value="Acid proteases"/>
    <property type="match status" value="2"/>
</dbReference>
<evidence type="ECO:0000259" key="18">
    <source>
        <dbReference type="PROSITE" id="PS51194"/>
    </source>
</evidence>
<evidence type="ECO:0000256" key="13">
    <source>
        <dbReference type="SAM" id="MobiDB-lite"/>
    </source>
</evidence>
<dbReference type="GO" id="GO:0042575">
    <property type="term" value="C:DNA polymerase complex"/>
    <property type="evidence" value="ECO:0007669"/>
    <property type="project" value="UniProtKB-ARBA"/>
</dbReference>
<dbReference type="InterPro" id="IPR036397">
    <property type="entry name" value="RNaseH_sf"/>
</dbReference>
<dbReference type="FunFam" id="3.30.420.10:FF:000032">
    <property type="entry name" value="Retrovirus-related Pol polyprotein from transposon 297-like Protein"/>
    <property type="match status" value="1"/>
</dbReference>
<dbReference type="SUPFAM" id="SSF52540">
    <property type="entry name" value="P-loop containing nucleoside triphosphate hydrolases"/>
    <property type="match status" value="2"/>
</dbReference>
<sequence length="3648" mass="409029">MPKSPGTAPPSTLTTISTSISVPTFGAADPELWFARLDLFFAQQNISDEATKLQLAFTGMSDDVLASFRDFIFNAKGEAKPFTAFKELCLKRLADSKERRIHQALHSEQLGDRKPSEFLRYLHQLLDTPSSDPILRELFLSRLPAPVRSALIPFSDRQIVQLAELADRLIVHQSNSVCAVSQVNAVTEERLNRIEQLLEELVLQRRRRSRSPPAREVRRSPSPRNPSAEMHASVQLRLSAGKRPRPTTLTAVVGRNETSRCIYVTDQISGIRFLVDTGASVSVLPSSEVRHSRPSHIFALQAVNGTPVQSYGTKTLSIQLPQLPPLSWSFLLADVQVAILGADFLYHHNLIVDLKRNKVHSSNSALLSQVTASPTPPTNDRFRNLLHQFITESEGTAQNLVKHHAMHVIETTGRPVHFKPRRLPPDRFQIAKKHFDDLLRRGIVRPSNSCWASPLHLVPKKQSGQWRPCGDYRALNQCTVPDRYPLPNIADFNHQLRGKRIFSKIDLQQAYHQIPVRREDVPKTAIITPFGLFEYLMMPFGLRNAAQTFQRFMDEVTRGLDGCFVYVDDVLLASENEDEHFNLLQRLFQRFLSYGVRINPSKCLLAARTLTFLGHQVDHNGVRPAPEKVEAVLTFPAPTTTKELRQFLGMINFYRRFLPNIATTLEPLDAIVSRNCQRITLSQPETKAFEAAKHALSNATLLYHPDPSAPIALIVDASDKAMGAVLQQHTNGGWRPIAFFSKRLLPHQKRYSAFGRELLAAYSAVRHFRSAVEGQRLIIYTDHKPLVHAFHKASQALSDREIRHLEFITCFTSEVRHIKGTENLVADAMSRNVHSLQPTKQFSAVKIAISQATDPELDSVKKDTSLQLQPRSIDGCSSPLWVDVSAPLPRIYVPADLRRSVFYATHGLSHPGVRATKRLMLSRYVWPAIKRDVARWTRSCIACQRSKIHRHTRSPPVEFPTPKERFEHVHLDIVGPLPLSEGKRYLLTAVDRFSRWPEAWPLGEISARTVARTFLDNWIARFGVPARVTTDQGRQFNSELWSTFSKFLGCQHISTSSYHPQANGLVERLHRHLKAALTAHMLQTGVRWTEALPLVLLGLRCAIKADLGHAPAELVYGSTLRLPGEFFERTAAVTDTDPSGYADLLKTSMQRLRPVAPRSSLRSPFVSKALSDCTHVFLQSPSRPHGLNPSYSGPHAVLGRTTKTITININGQETAVAIDRTKPAFMENDSQTNPSHPGRVTFHAGAASERGVIYVSSTAALSAFFILTAVTLTLSILLVLSVSSRKCLTATCMPEEFANLLIGKMPKKRRPELRAVTFETVANIHRAMQSCPSEDEETAPPSGLTSSLMLHQRQALTWLLWREEQIPSGAILADDMGLGKTLSMLSLIVASNGLPQEKLQTRRNNLECMARRDGLAPSKGTLIICPTSILHQWELEIKQRVSPGLLRVCVHHGQKRKSDAWRLATYDVVITTYRILSSGLSKGKKEPKECDFEGPLFSILRNRIILDEAHTIKSPSTGSAQACYRLEALSRWALTGTPIHNNVKDLYSLLKFLRFRPFDDYQVWKTWMEVETDTGLNRTLSVVNSILLRRTKDQQTACGRPLISLPPKQVVVRKLALTTVEKDVYARMFVASRLYVEKFLANGVDVEAERHLGRLPQASHPRNVRGRFIKEELLQADFVFSFSGNTRAPTSKGSGKMQIIVTLLRLRQACCHMALVKQAVDLDALKGDSIEMDFERQFKELSFVEDYEDVGSHAVDQLLDESFESCKVKALIDTIIDVQKSAKEEHPKFVVVSEWVGLLDVISHHLRNNEITFTSITGPVPPEERTKRVERFNNLSSDPQVMLLSLTAGGVGLNLVGGNHLFILDLHWNPALELQAADRVHRLGQTRPVFIHNGNGRFCKFVCVDTIEERVLALQEKKLQLAHSVLTGVASNSMKALSLNDLRFLFDLDISPSTPTEHQGRTMGQIATLQPPHFSCEHPSAWAVFEERLHFFFIAQGIADDQQKCAVLLTAVCEQTFDLLRTLVQPKALEDCKYAELVGSLRTHFCPPPNEIVQRFRFHSRVQREGETISDFVTDLRRLSAKCNFLELDNMIRDRLVCGLRDEALQCRLFAQKQLDLAMALSLVEAYKAARKDVECIRTRQPDEIPIDRMQITRSPAPQRPGNGVFAGHLNCSRCADTRHDSRQCPFKNARCAYCPRIGHIQRACHQRQSKRGRQLQQQSKRNVRAYALSDDGEVPNAETARSEQVAHLFNAHEESTPITPPTMITLLVNGTRLSMEIDSGASSSIISEETFLRVLHGRPKLQTVSTVLRTWSNKTVPVLGSITVSAARESRSAKLKLLVARGSGPSLLGRNWFAPLGISLVYHLREKDRKGYIAKMKSDFAEIFQEGLGKYKGPIASLSVLPDVEPKFMKSRPVPFALRAKVDAEIRRLVKDGVLEPVADSKWATPLVCVLKRDGSVRVCADYRATVNPAISNDVYPLPTLDEAFAALAGGKCFTRLDLRNAYLQMPVDEASSNILTVNTPLGLHRVNRLPFGLKSAPAIFQRVMVSLLKDIEGVQVPLDDILISGSSQAEHWTRVYAVLQRLKEAGLRLKSEKCIFEVNEVVFLGHKISPEGISPTEDKVQAIRKAPAPQNKAELQAFLGLVNFYNRFVPNRADVLAPLYQLLKDNASWKWGTEQKNAFQRIKESLSSSISLAHYDSNRPLAISCDASSIGIGAVLEHINADGTHEPIYFASRVLQPSEQKAIARSYMWWPGMASAIENMISHCSTCQSVRHLPPREPIHPWLDEEVDPWSRLHIDFAGPFRGRYLFVAMDSASKWPEAKVVSNISTSAAIRCLREIFATHGLPRILVSDNGPAFVSAPFRAFLRRCGVKHLYTPPYHPNSNGQAERTIQTLKQALRKLLSYNIDFDCCLANALFAIRTTPSRVTGRSPAESLMGRRLLSPLDMMLPHAVRAEIARSPFATQLRVFEVGDTVLARNFSAGGPKWLRATVAGRQGLRRGNGQLIGRHVDHVIRSNRTEPETDDLWLPSPQPLASPTPDSSSGNAASQVCSERPPVVPSRPQRQRRRPHYLRFCRHEISTNWALRPIWNRGTFRISILRTMRPFNIPAYSTLRSIRRFDKFAISTVRRCLIANMAGAVNVEMLYQMCEVIDGSKQPSAHTVEFLNILKGVEGGKNEKLLTSQLICRYFEKFPQYADSALNAIFSLCEDDDFDVRKYVFKQLSELADKSGPHVGKVADVLTQLLQMPDPSENKLIQQILLDVIKKHTADSFKALLGYVCGVDAEPIRQVAIKFLESKIEELRPKITPAIEQDMAADLKLALSVVNGDEFPVIVALLKSLGVSKSESSRKELYDCIVSQSQLDLAVDIRDANRIDQILCCLREAVKLNSKTIPSDQFVNFLIFKVLMQIQAPGKSLCADDVQTELLRLTAEMAPYCEKLENTDHALAVLANMLLKMVSDDFSNYSPETSQAPDVRMTDVEAILLMLNIFGKRSPGFFRADIHREALERLRKRLMAVSKTMASYLTVLTQANENTNETIEQRAIKAMATNSVKNIIALVRSLKFVDSGPAIDTIIPSWKQPTGGKRKWTASNGNTSDKSAGTPAAKHKPLESYAPPVGKYSSSIQPYKAPRFQRRGRMFWNRGRSGRYVRY</sequence>
<name>A0A085NRB3_9BILA</name>
<dbReference type="EC" id="2.7.7.49" evidence="1"/>
<evidence type="ECO:0000256" key="12">
    <source>
        <dbReference type="ARBA" id="ARBA00023268"/>
    </source>
</evidence>
<keyword evidence="4" id="KW-0548">Nucleotidyltransferase</keyword>
<protein>
    <recommendedName>
        <fullName evidence="1">RNA-directed DNA polymerase</fullName>
        <ecNumber evidence="1">2.7.7.49</ecNumber>
    </recommendedName>
</protein>
<evidence type="ECO:0000256" key="11">
    <source>
        <dbReference type="ARBA" id="ARBA00022918"/>
    </source>
</evidence>
<dbReference type="Pfam" id="PF17919">
    <property type="entry name" value="RT_RNaseH_2"/>
    <property type="match status" value="2"/>
</dbReference>
<evidence type="ECO:0000256" key="8">
    <source>
        <dbReference type="ARBA" id="ARBA00022842"/>
    </source>
</evidence>
<keyword evidence="12" id="KW-0511">Multifunctional enzyme</keyword>
<dbReference type="FunFam" id="3.30.70.270:FF:000020">
    <property type="entry name" value="Transposon Tf2-6 polyprotein-like Protein"/>
    <property type="match status" value="1"/>
</dbReference>
<feature type="region of interest" description="Disordered" evidence="13">
    <location>
        <begin position="208"/>
        <end position="232"/>
    </location>
</feature>
<dbReference type="InterPro" id="IPR041588">
    <property type="entry name" value="Integrase_H2C2"/>
</dbReference>
<dbReference type="PROSITE" id="PS50175">
    <property type="entry name" value="ASP_PROT_RETROV"/>
    <property type="match status" value="1"/>
</dbReference>
<dbReference type="GO" id="GO:0006508">
    <property type="term" value="P:proteolysis"/>
    <property type="evidence" value="ECO:0007669"/>
    <property type="project" value="UniProtKB-KW"/>
</dbReference>
<keyword evidence="3" id="KW-0808">Transferase</keyword>
<keyword evidence="6" id="KW-0255">Endonuclease</keyword>
<dbReference type="InterPro" id="IPR041577">
    <property type="entry name" value="RT_RNaseH_2"/>
</dbReference>
<evidence type="ECO:0000256" key="1">
    <source>
        <dbReference type="ARBA" id="ARBA00012493"/>
    </source>
</evidence>